<reference evidence="1" key="1">
    <citation type="submission" date="2023-01" db="EMBL/GenBank/DDBJ databases">
        <title>Human gut microbiome strain richness.</title>
        <authorList>
            <person name="Chen-Liaw A."/>
        </authorList>
    </citation>
    <scope>NUCLEOTIDE SEQUENCE</scope>
    <source>
        <strain evidence="1">1001217st2_G6_1001217B_191108</strain>
    </source>
</reference>
<evidence type="ECO:0000313" key="2">
    <source>
        <dbReference type="Proteomes" id="UP001211987"/>
    </source>
</evidence>
<accession>A0AB35IN51</accession>
<comment type="caution">
    <text evidence="1">The sequence shown here is derived from an EMBL/GenBank/DDBJ whole genome shotgun (WGS) entry which is preliminary data.</text>
</comment>
<organism evidence="1 2">
    <name type="scientific">Thomasclavelia ramosa</name>
    <dbReference type="NCBI Taxonomy" id="1547"/>
    <lineage>
        <taxon>Bacteria</taxon>
        <taxon>Bacillati</taxon>
        <taxon>Bacillota</taxon>
        <taxon>Erysipelotrichia</taxon>
        <taxon>Erysipelotrichales</taxon>
        <taxon>Coprobacillaceae</taxon>
        <taxon>Thomasclavelia</taxon>
    </lineage>
</organism>
<gene>
    <name evidence="1" type="ORF">PM738_15055</name>
</gene>
<evidence type="ECO:0000313" key="1">
    <source>
        <dbReference type="EMBL" id="MDB7085125.1"/>
    </source>
</evidence>
<dbReference type="EMBL" id="JAQLKE010000031">
    <property type="protein sequence ID" value="MDB7085125.1"/>
    <property type="molecule type" value="Genomic_DNA"/>
</dbReference>
<name>A0AB35IN51_9FIRM</name>
<protein>
    <submittedName>
        <fullName evidence="1">Uncharacterized protein</fullName>
    </submittedName>
</protein>
<sequence>MFIAELFIRGDSPWENFGKFYLSQEFIELTPEETSKIQSYDWYDTLSYLEKTYEKLEFFKILRECNIHDNGDYLFKEGDVYDNFELNIEESNKNILNCKEFIEQGIFMSQNGKVLAYVSFYEIERNTKIPSNKFLYICDNLRL</sequence>
<dbReference type="AlphaFoldDB" id="A0AB35IN51"/>
<proteinExistence type="predicted"/>
<dbReference type="RefSeq" id="WP_117562478.1">
    <property type="nucleotide sequence ID" value="NZ_JAQLKE010000031.1"/>
</dbReference>
<dbReference type="Proteomes" id="UP001211987">
    <property type="component" value="Unassembled WGS sequence"/>
</dbReference>